<dbReference type="Proteomes" id="UP000319859">
    <property type="component" value="Unassembled WGS sequence"/>
</dbReference>
<accession>A0A560F6F8</accession>
<dbReference type="SUPFAM" id="SSF53474">
    <property type="entry name" value="alpha/beta-Hydrolases"/>
    <property type="match status" value="1"/>
</dbReference>
<dbReference type="InterPro" id="IPR049492">
    <property type="entry name" value="BD-FAE-like_dom"/>
</dbReference>
<comment type="caution">
    <text evidence="3">The sequence shown here is derived from an EMBL/GenBank/DDBJ whole genome shotgun (WGS) entry which is preliminary data.</text>
</comment>
<dbReference type="PANTHER" id="PTHR48081">
    <property type="entry name" value="AB HYDROLASE SUPERFAMILY PROTEIN C4A8.06C"/>
    <property type="match status" value="1"/>
</dbReference>
<name>A0A560F6F8_9PROT</name>
<evidence type="ECO:0000256" key="1">
    <source>
        <dbReference type="ARBA" id="ARBA00022801"/>
    </source>
</evidence>
<dbReference type="InterPro" id="IPR050300">
    <property type="entry name" value="GDXG_lipolytic_enzyme"/>
</dbReference>
<evidence type="ECO:0000313" key="3">
    <source>
        <dbReference type="EMBL" id="TWB17206.1"/>
    </source>
</evidence>
<keyword evidence="1" id="KW-0378">Hydrolase</keyword>
<dbReference type="AlphaFoldDB" id="A0A560F6F8"/>
<dbReference type="InterPro" id="IPR029058">
    <property type="entry name" value="AB_hydrolase_fold"/>
</dbReference>
<protein>
    <submittedName>
        <fullName evidence="3">Acetyl esterase/lipase</fullName>
    </submittedName>
</protein>
<feature type="domain" description="BD-FAE-like" evidence="2">
    <location>
        <begin position="95"/>
        <end position="296"/>
    </location>
</feature>
<dbReference type="Gene3D" id="3.40.50.1820">
    <property type="entry name" value="alpha/beta hydrolase"/>
    <property type="match status" value="1"/>
</dbReference>
<organism evidence="3 4">
    <name type="scientific">Nitrospirillum amazonense</name>
    <dbReference type="NCBI Taxonomy" id="28077"/>
    <lineage>
        <taxon>Bacteria</taxon>
        <taxon>Pseudomonadati</taxon>
        <taxon>Pseudomonadota</taxon>
        <taxon>Alphaproteobacteria</taxon>
        <taxon>Rhodospirillales</taxon>
        <taxon>Azospirillaceae</taxon>
        <taxon>Nitrospirillum</taxon>
    </lineage>
</organism>
<gene>
    <name evidence="3" type="ORF">FBZ89_11157</name>
</gene>
<dbReference type="GO" id="GO:0016787">
    <property type="term" value="F:hydrolase activity"/>
    <property type="evidence" value="ECO:0007669"/>
    <property type="project" value="UniProtKB-KW"/>
</dbReference>
<reference evidence="3 4" key="1">
    <citation type="submission" date="2019-06" db="EMBL/GenBank/DDBJ databases">
        <title>Genomic Encyclopedia of Type Strains, Phase IV (KMG-V): Genome sequencing to study the core and pangenomes of soil and plant-associated prokaryotes.</title>
        <authorList>
            <person name="Whitman W."/>
        </authorList>
    </citation>
    <scope>NUCLEOTIDE SEQUENCE [LARGE SCALE GENOMIC DNA]</scope>
    <source>
        <strain evidence="3 4">BR 11880</strain>
    </source>
</reference>
<dbReference type="PANTHER" id="PTHR48081:SF6">
    <property type="entry name" value="PEPTIDASE S9 PROLYL OLIGOPEPTIDASE CATALYTIC DOMAIN-CONTAINING PROTEIN"/>
    <property type="match status" value="1"/>
</dbReference>
<dbReference type="OrthoDB" id="9771666at2"/>
<proteinExistence type="predicted"/>
<evidence type="ECO:0000313" key="4">
    <source>
        <dbReference type="Proteomes" id="UP000319859"/>
    </source>
</evidence>
<dbReference type="EMBL" id="VITN01000011">
    <property type="protein sequence ID" value="TWB17206.1"/>
    <property type="molecule type" value="Genomic_DNA"/>
</dbReference>
<evidence type="ECO:0000259" key="2">
    <source>
        <dbReference type="Pfam" id="PF20434"/>
    </source>
</evidence>
<sequence>MDRTRPNLGPIYDTGFHAFVKRAFAAGVVWAVLVTGLPRVALADGLPTPFPIWPAGVGPGSEGVTVQETVVERSADPAAWHDRYTVGITRPHLSLYRPAHPNGTALLVMPGGGYRRVVVDKEGDEIGRRLSAAGVTVFVLTYRLPGRLPGDGHVHAADVPLRDAQRAMRLIRARAAEWGVDPHKVGAMGLSAGGHVAGSLGTRYDTPVYTPQDAADRLSARPDFLALVYPVVSMDPAIAHQGSRAQLLGDNPTPAQDAAYSTERAVTAQTPPTFLLHADDDPSVPVENSLRFYAALHAAKVPAELHIFQKGGHGFGIRGVARLPAAAWPDLYIAWVRGLGMMP</sequence>
<dbReference type="Pfam" id="PF20434">
    <property type="entry name" value="BD-FAE"/>
    <property type="match status" value="1"/>
</dbReference>